<reference evidence="2 3" key="1">
    <citation type="journal article" date="2021" name="Commun. Biol.">
        <title>The genome of Shorea leprosula (Dipterocarpaceae) highlights the ecological relevance of drought in aseasonal tropical rainforests.</title>
        <authorList>
            <person name="Ng K.K.S."/>
            <person name="Kobayashi M.J."/>
            <person name="Fawcett J.A."/>
            <person name="Hatakeyama M."/>
            <person name="Paape T."/>
            <person name="Ng C.H."/>
            <person name="Ang C.C."/>
            <person name="Tnah L.H."/>
            <person name="Lee C.T."/>
            <person name="Nishiyama T."/>
            <person name="Sese J."/>
            <person name="O'Brien M.J."/>
            <person name="Copetti D."/>
            <person name="Mohd Noor M.I."/>
            <person name="Ong R.C."/>
            <person name="Putra M."/>
            <person name="Sireger I.Z."/>
            <person name="Indrioko S."/>
            <person name="Kosugi Y."/>
            <person name="Izuno A."/>
            <person name="Isagi Y."/>
            <person name="Lee S.L."/>
            <person name="Shimizu K.K."/>
        </authorList>
    </citation>
    <scope>NUCLEOTIDE SEQUENCE [LARGE SCALE GENOMIC DNA]</scope>
    <source>
        <strain evidence="2">214</strain>
    </source>
</reference>
<sequence>MDDKAKRPSPLLLFLSKDEEKMCFSSIGDEKHHFVQTTPPELHGKEVQAYYHGWFILLDKENQQRWIWSLWYQEKRYSLWNPLTFESINLPPLTLKAKREIGFCILSSPPGNPDSMLILYETKDPSLIFFRIGIAIGYKQWIHQTIKLMLDKYDVLTNPVICNRTLYCHTFSRPKLVKIELGMPDFRLPLTLFEECIPSFGEDSIMFSNYMIESCGELFLIYLVKRASVDGQQSPLQVISVEVFGLDFSAMVWNKVESIKNRAFFVSVISSFSCPVTSLPESHIYFTLPMDKSLYSFNMDDKTVSVSLAGPNFPISCCSPIWIMADLRLTNILRQSKGDIQVERKEIQLPKNREIVKHGKLEQVDGDFVKLPLDVLFAIGKCLAPHDYLNFRSVNKRFRMSAPPIRWTSAALEGFEGYNFLLPWLMLCRKGDSICSFIDLWGAKYPLVIPNNQLKNVTRCYSREGWCLMLQGEHSIFLWNPFAEKIILLPDLPWEGRTIHCFGFSSSIDCVVLIGVTTYGYDCIDYIFLEEGRWNSLHASLDLFVLAGCSNLTFHDGAFYTFDKNGKLFTFKEGAFKFFDKPEQPCCFHQCYLVECDGKLLSVFVGFLGKWIRIFSLNESQMVWVEVKSLGSYTIYVSYYSSFAIPATHGMENRVYFPRFYGKNAVYYSLSSRKLHSHSTEEVLDSFNNTKEQLYSSWIQPKWS</sequence>
<accession>A0AAV5M378</accession>
<feature type="domain" description="KIB1-4 beta-propeller" evidence="1">
    <location>
        <begin position="445"/>
        <end position="658"/>
    </location>
</feature>
<feature type="domain" description="KIB1-4 beta-propeller" evidence="1">
    <location>
        <begin position="26"/>
        <end position="295"/>
    </location>
</feature>
<dbReference type="PANTHER" id="PTHR33127:SF35">
    <property type="entry name" value="F-BOX DOMAIN-CONTAINING PROTEIN"/>
    <property type="match status" value="1"/>
</dbReference>
<dbReference type="InterPro" id="IPR005174">
    <property type="entry name" value="KIB1-4_b-propeller"/>
</dbReference>
<dbReference type="AlphaFoldDB" id="A0AAV5M378"/>
<gene>
    <name evidence="2" type="ORF">SLEP1_g50681</name>
</gene>
<evidence type="ECO:0000259" key="1">
    <source>
        <dbReference type="Pfam" id="PF03478"/>
    </source>
</evidence>
<proteinExistence type="predicted"/>
<comment type="caution">
    <text evidence="2">The sequence shown here is derived from an EMBL/GenBank/DDBJ whole genome shotgun (WGS) entry which is preliminary data.</text>
</comment>
<dbReference type="EMBL" id="BPVZ01000168">
    <property type="protein sequence ID" value="GKV43383.1"/>
    <property type="molecule type" value="Genomic_DNA"/>
</dbReference>
<name>A0AAV5M378_9ROSI</name>
<dbReference type="Proteomes" id="UP001054252">
    <property type="component" value="Unassembled WGS sequence"/>
</dbReference>
<dbReference type="Pfam" id="PF03478">
    <property type="entry name" value="Beta-prop_KIB1-4"/>
    <property type="match status" value="2"/>
</dbReference>
<organism evidence="2 3">
    <name type="scientific">Rubroshorea leprosula</name>
    <dbReference type="NCBI Taxonomy" id="152421"/>
    <lineage>
        <taxon>Eukaryota</taxon>
        <taxon>Viridiplantae</taxon>
        <taxon>Streptophyta</taxon>
        <taxon>Embryophyta</taxon>
        <taxon>Tracheophyta</taxon>
        <taxon>Spermatophyta</taxon>
        <taxon>Magnoliopsida</taxon>
        <taxon>eudicotyledons</taxon>
        <taxon>Gunneridae</taxon>
        <taxon>Pentapetalae</taxon>
        <taxon>rosids</taxon>
        <taxon>malvids</taxon>
        <taxon>Malvales</taxon>
        <taxon>Dipterocarpaceae</taxon>
        <taxon>Rubroshorea</taxon>
    </lineage>
</organism>
<dbReference type="PANTHER" id="PTHR33127">
    <property type="entry name" value="TRANSMEMBRANE PROTEIN"/>
    <property type="match status" value="1"/>
</dbReference>
<protein>
    <recommendedName>
        <fullName evidence="1">KIB1-4 beta-propeller domain-containing protein</fullName>
    </recommendedName>
</protein>
<evidence type="ECO:0000313" key="3">
    <source>
        <dbReference type="Proteomes" id="UP001054252"/>
    </source>
</evidence>
<evidence type="ECO:0000313" key="2">
    <source>
        <dbReference type="EMBL" id="GKV43383.1"/>
    </source>
</evidence>
<keyword evidence="3" id="KW-1185">Reference proteome</keyword>